<protein>
    <recommendedName>
        <fullName evidence="6">Cytochrome c domain-containing protein</fullName>
    </recommendedName>
</protein>
<evidence type="ECO:0000256" key="3">
    <source>
        <dbReference type="ARBA" id="ARBA00022723"/>
    </source>
</evidence>
<evidence type="ECO:0000256" key="5">
    <source>
        <dbReference type="ARBA" id="ARBA00023004"/>
    </source>
</evidence>
<dbReference type="InterPro" id="IPR051395">
    <property type="entry name" value="Cytochrome_c_Peroxidase/MauG"/>
</dbReference>
<dbReference type="InterPro" id="IPR036909">
    <property type="entry name" value="Cyt_c-like_dom_sf"/>
</dbReference>
<keyword evidence="5" id="KW-0408">Iron</keyword>
<dbReference type="PROSITE" id="PS51007">
    <property type="entry name" value="CYTC"/>
    <property type="match status" value="1"/>
</dbReference>
<name>A0A382ILC0_9ZZZZ</name>
<dbReference type="GO" id="GO:0004130">
    <property type="term" value="F:cytochrome-c peroxidase activity"/>
    <property type="evidence" value="ECO:0007669"/>
    <property type="project" value="TreeGrafter"/>
</dbReference>
<dbReference type="EMBL" id="UINC01067894">
    <property type="protein sequence ID" value="SVC00017.1"/>
    <property type="molecule type" value="Genomic_DNA"/>
</dbReference>
<keyword evidence="2" id="KW-0349">Heme</keyword>
<feature type="non-terminal residue" evidence="7">
    <location>
        <position position="442"/>
    </location>
</feature>
<accession>A0A382ILC0</accession>
<comment type="subcellular location">
    <subcellularLocation>
        <location evidence="1">Cell envelope</location>
    </subcellularLocation>
</comment>
<organism evidence="7">
    <name type="scientific">marine metagenome</name>
    <dbReference type="NCBI Taxonomy" id="408172"/>
    <lineage>
        <taxon>unclassified sequences</taxon>
        <taxon>metagenomes</taxon>
        <taxon>ecological metagenomes</taxon>
    </lineage>
</organism>
<dbReference type="InterPro" id="IPR004852">
    <property type="entry name" value="Di-haem_cyt_c_peroxidsae"/>
</dbReference>
<keyword evidence="4" id="KW-0560">Oxidoreductase</keyword>
<dbReference type="SUPFAM" id="SSF46626">
    <property type="entry name" value="Cytochrome c"/>
    <property type="match status" value="2"/>
</dbReference>
<evidence type="ECO:0000256" key="1">
    <source>
        <dbReference type="ARBA" id="ARBA00004196"/>
    </source>
</evidence>
<evidence type="ECO:0000259" key="6">
    <source>
        <dbReference type="PROSITE" id="PS51007"/>
    </source>
</evidence>
<evidence type="ECO:0000256" key="2">
    <source>
        <dbReference type="ARBA" id="ARBA00022617"/>
    </source>
</evidence>
<dbReference type="Pfam" id="PF03150">
    <property type="entry name" value="CCP_MauG"/>
    <property type="match status" value="1"/>
</dbReference>
<dbReference type="GO" id="GO:0046872">
    <property type="term" value="F:metal ion binding"/>
    <property type="evidence" value="ECO:0007669"/>
    <property type="project" value="UniProtKB-KW"/>
</dbReference>
<evidence type="ECO:0000313" key="7">
    <source>
        <dbReference type="EMBL" id="SVC00017.1"/>
    </source>
</evidence>
<feature type="domain" description="Cytochrome c" evidence="6">
    <location>
        <begin position="283"/>
        <end position="428"/>
    </location>
</feature>
<dbReference type="GO" id="GO:0020037">
    <property type="term" value="F:heme binding"/>
    <property type="evidence" value="ECO:0007669"/>
    <property type="project" value="InterPro"/>
</dbReference>
<keyword evidence="3" id="KW-0479">Metal-binding</keyword>
<dbReference type="InterPro" id="IPR009056">
    <property type="entry name" value="Cyt_c-like_dom"/>
</dbReference>
<gene>
    <name evidence="7" type="ORF">METZ01_LOCUS252871</name>
</gene>
<dbReference type="Gene3D" id="1.10.760.10">
    <property type="entry name" value="Cytochrome c-like domain"/>
    <property type="match status" value="2"/>
</dbReference>
<feature type="non-terminal residue" evidence="7">
    <location>
        <position position="1"/>
    </location>
</feature>
<dbReference type="GO" id="GO:0030313">
    <property type="term" value="C:cell envelope"/>
    <property type="evidence" value="ECO:0007669"/>
    <property type="project" value="UniProtKB-SubCell"/>
</dbReference>
<dbReference type="AlphaFoldDB" id="A0A382ILC0"/>
<evidence type="ECO:0000256" key="4">
    <source>
        <dbReference type="ARBA" id="ARBA00023002"/>
    </source>
</evidence>
<dbReference type="GO" id="GO:0009055">
    <property type="term" value="F:electron transfer activity"/>
    <property type="evidence" value="ECO:0007669"/>
    <property type="project" value="InterPro"/>
</dbReference>
<sequence>FKKIQVEFNKIDDVDLTLKEIISNNNLSALETRKVYIDKKFILGRTLFHEPLLSGTRDVACVTCHLPEFASTDGLSASIGSGGRGLGTIRKLAEGKVNQQPRNSLDLFNRDHNLVQSLFWDGNVEVSRSSEENLNGPIFHTPLGSHLPNEIENLMAAQSIFPITRHEEMLGNVGSVSPSYLPTEHANKDNELANLTSTLPYNEKLIKIMELIINRLVGDDGITDDWHQKYRDLFTEAYPGLEIVNITPAHVMNALSRYEEIAFATRNTPWDNYLKGNNSAISQEAKYGAKLFYGKGRCSICHSGELFSDFNFHSIGVPKYGHGFDGKGEDLGRYYVTKDNNDKFKFRTPPLRNVMLTSPYFHNGSATNIKDVIEQHINPYLYSKKYNDDGSFVLTNEELQNISPITEVRLILTKQEINYLIEFLLSLTDNSSLSKEVLTPNT</sequence>
<proteinExistence type="predicted"/>
<dbReference type="PANTHER" id="PTHR30600">
    <property type="entry name" value="CYTOCHROME C PEROXIDASE-RELATED"/>
    <property type="match status" value="1"/>
</dbReference>
<reference evidence="7" key="1">
    <citation type="submission" date="2018-05" db="EMBL/GenBank/DDBJ databases">
        <authorList>
            <person name="Lanie J.A."/>
            <person name="Ng W.-L."/>
            <person name="Kazmierczak K.M."/>
            <person name="Andrzejewski T.M."/>
            <person name="Davidsen T.M."/>
            <person name="Wayne K.J."/>
            <person name="Tettelin H."/>
            <person name="Glass J.I."/>
            <person name="Rusch D."/>
            <person name="Podicherti R."/>
            <person name="Tsui H.-C.T."/>
            <person name="Winkler M.E."/>
        </authorList>
    </citation>
    <scope>NUCLEOTIDE SEQUENCE</scope>
</reference>